<accession>A0A292Q8N8</accession>
<feature type="region of interest" description="Disordered" evidence="1">
    <location>
        <begin position="74"/>
        <end position="108"/>
    </location>
</feature>
<organism evidence="2 3">
    <name type="scientific">Tuber aestivum</name>
    <name type="common">summer truffle</name>
    <dbReference type="NCBI Taxonomy" id="59557"/>
    <lineage>
        <taxon>Eukaryota</taxon>
        <taxon>Fungi</taxon>
        <taxon>Dikarya</taxon>
        <taxon>Ascomycota</taxon>
        <taxon>Pezizomycotina</taxon>
        <taxon>Pezizomycetes</taxon>
        <taxon>Pezizales</taxon>
        <taxon>Tuberaceae</taxon>
        <taxon>Tuber</taxon>
    </lineage>
</organism>
<evidence type="ECO:0000256" key="1">
    <source>
        <dbReference type="SAM" id="MobiDB-lite"/>
    </source>
</evidence>
<feature type="compositionally biased region" description="Polar residues" evidence="1">
    <location>
        <begin position="75"/>
        <end position="100"/>
    </location>
</feature>
<gene>
    <name evidence="2" type="ORF">GSTUAT00000572001</name>
</gene>
<protein>
    <submittedName>
        <fullName evidence="2">Uncharacterized protein</fullName>
    </submittedName>
</protein>
<dbReference type="EMBL" id="LN890948">
    <property type="protein sequence ID" value="CUS15315.1"/>
    <property type="molecule type" value="Genomic_DNA"/>
</dbReference>
<evidence type="ECO:0000313" key="2">
    <source>
        <dbReference type="EMBL" id="CUS15315.1"/>
    </source>
</evidence>
<proteinExistence type="predicted"/>
<name>A0A292Q8N8_9PEZI</name>
<evidence type="ECO:0000313" key="3">
    <source>
        <dbReference type="Proteomes" id="UP001412239"/>
    </source>
</evidence>
<keyword evidence="3" id="KW-1185">Reference proteome</keyword>
<reference evidence="2" key="1">
    <citation type="submission" date="2015-10" db="EMBL/GenBank/DDBJ databases">
        <authorList>
            <person name="Regsiter A."/>
            <person name="william w."/>
        </authorList>
    </citation>
    <scope>NUCLEOTIDE SEQUENCE</scope>
    <source>
        <strain evidence="2">Montdore</strain>
    </source>
</reference>
<dbReference type="Proteomes" id="UP001412239">
    <property type="component" value="Unassembled WGS sequence"/>
</dbReference>
<sequence>MPGKVIGRAIVKCSNREARVIYRAQGSFETLNVSSGFSRGRAVFAGLDNKSRVFFFEIPCSFRSARGCFTELQESDQGQNVSLTPNALNDGDQTPHSPNTGSGSSASGDIISHARMSATLTSPGLQSPMSPGEERVVMVILLGATMV</sequence>
<dbReference type="AlphaFoldDB" id="A0A292Q8N8"/>